<gene>
    <name evidence="8" type="ORF">PAPYR_7985</name>
</gene>
<dbReference type="InterPro" id="IPR048361">
    <property type="entry name" value="Vps52_C"/>
</dbReference>
<dbReference type="EMBL" id="JAPMOS010000063">
    <property type="protein sequence ID" value="KAJ4456682.1"/>
    <property type="molecule type" value="Genomic_DNA"/>
</dbReference>
<evidence type="ECO:0000259" key="6">
    <source>
        <dbReference type="Pfam" id="PF04129"/>
    </source>
</evidence>
<dbReference type="Pfam" id="PF20655">
    <property type="entry name" value="Vps52_C"/>
    <property type="match status" value="2"/>
</dbReference>
<reference evidence="8" key="1">
    <citation type="journal article" date="2022" name="bioRxiv">
        <title>Genomics of Preaxostyla Flagellates Illuminates Evolutionary Transitions and the Path Towards Mitochondrial Loss.</title>
        <authorList>
            <person name="Novak L.V.F."/>
            <person name="Treitli S.C."/>
            <person name="Pyrih J."/>
            <person name="Halakuc P."/>
            <person name="Pipaliya S.V."/>
            <person name="Vacek V."/>
            <person name="Brzon O."/>
            <person name="Soukal P."/>
            <person name="Eme L."/>
            <person name="Dacks J.B."/>
            <person name="Karnkowska A."/>
            <person name="Elias M."/>
            <person name="Hampl V."/>
        </authorList>
    </citation>
    <scope>NUCLEOTIDE SEQUENCE</scope>
    <source>
        <strain evidence="8">RCP-MX</strain>
    </source>
</reference>
<feature type="domain" description="Vps52 C-terminal" evidence="7">
    <location>
        <begin position="570"/>
        <end position="718"/>
    </location>
</feature>
<evidence type="ECO:0000256" key="1">
    <source>
        <dbReference type="ARBA" id="ARBA00004601"/>
    </source>
</evidence>
<keyword evidence="5" id="KW-0333">Golgi apparatus</keyword>
<evidence type="ECO:0000256" key="3">
    <source>
        <dbReference type="ARBA" id="ARBA00022448"/>
    </source>
</evidence>
<proteinExistence type="inferred from homology"/>
<evidence type="ECO:0000313" key="8">
    <source>
        <dbReference type="EMBL" id="KAJ4456682.1"/>
    </source>
</evidence>
<evidence type="ECO:0000256" key="5">
    <source>
        <dbReference type="ARBA" id="ARBA00023034"/>
    </source>
</evidence>
<keyword evidence="4" id="KW-0653">Protein transport</keyword>
<protein>
    <submittedName>
        <fullName evidence="8">Vps52</fullName>
    </submittedName>
</protein>
<evidence type="ECO:0000259" key="7">
    <source>
        <dbReference type="Pfam" id="PF20655"/>
    </source>
</evidence>
<comment type="subcellular location">
    <subcellularLocation>
        <location evidence="1">Golgi apparatus</location>
        <location evidence="1">trans-Golgi network</location>
    </subcellularLocation>
</comment>
<sequence>MTDPPDSLLLPDIADDLAALLDPNLPPEIGSILKGPKLTSSDFQKRIRIYEQDLHDVESESVDDYVKEAENFATLHTQIGSCDSVLERMEELLTRFQVCMPSPVILTQSAALKDDLGRISSEIRTLQDNSISMNVQLKNRKDLYERLSGCLSDLCLSEEERAHLLTGPRSCCPDDPAAASTEFVAHLHSLHDRWVHANDPKWAQTRAARDAVPILKDLIAAATTHCTQHLVALIGSLRHTDSVVAGQVRQSLMRCKDMHWFLRTFDPAAANAIEQTYCETMSKAYLAHLRAYATNLQRVLAEGPSKSDLIAVAEGSRKSIFGKVAASRPQTYELGHRLDLITQLQAALGPILATLPTSPRSALPPSCLADIDCWGLTGSGHGSKQMGKRTPPHGASHAPCQLLGPACESGPWSCLARPAVPALQNPPHVRVHRASIAPPMPAPVAVQAAEKAKERYPYEMIFYSMHRYLTDAALTEHVALSGFFGSAAKGPVIFRPITEVYSTSWADPNRYIPVLIVIPLGLIQTSWTDTNLLCCLYRPEQPGPEALLPSPHSHHHPVSIARASPCSQSLVTGAVNESHDMLGLLLVARLVSLLQGSLHARQVDALDGYFAELDMLLWPRFKLITQAHANSLQTVPRTRVYEKAPHYVVRRYAQLVASVAMLNTDSLQQNFVCANMRQLRADVGRFITSLAQEFQSNPLLSTTFLINNYYHIVATLAAAPIPEGVPECEDSVTLRAQLSRHIASFVDTVLRTHFSRLVQSVPSTGFTPEDIALVRAAGDDSTVETIVREFGQIYRAAVEQINEQVMECFADFKNGTEIFRQVLTQLVVIYTRFSEILDQCYKDRPFRHNAVPVQNVMFEIRRHSRSFDD</sequence>
<organism evidence="8 9">
    <name type="scientific">Paratrimastix pyriformis</name>
    <dbReference type="NCBI Taxonomy" id="342808"/>
    <lineage>
        <taxon>Eukaryota</taxon>
        <taxon>Metamonada</taxon>
        <taxon>Preaxostyla</taxon>
        <taxon>Paratrimastigidae</taxon>
        <taxon>Paratrimastix</taxon>
    </lineage>
</organism>
<evidence type="ECO:0000256" key="2">
    <source>
        <dbReference type="ARBA" id="ARBA00008180"/>
    </source>
</evidence>
<evidence type="ECO:0000313" key="9">
    <source>
        <dbReference type="Proteomes" id="UP001141327"/>
    </source>
</evidence>
<keyword evidence="3" id="KW-0813">Transport</keyword>
<feature type="domain" description="Vps52 C-terminal" evidence="7">
    <location>
        <begin position="279"/>
        <end position="347"/>
    </location>
</feature>
<keyword evidence="9" id="KW-1185">Reference proteome</keyword>
<evidence type="ECO:0000256" key="4">
    <source>
        <dbReference type="ARBA" id="ARBA00022927"/>
    </source>
</evidence>
<dbReference type="Proteomes" id="UP001141327">
    <property type="component" value="Unassembled WGS sequence"/>
</dbReference>
<dbReference type="InterPro" id="IPR048319">
    <property type="entry name" value="Vps52_CC"/>
</dbReference>
<comment type="similarity">
    <text evidence="2">Belongs to the VPS52 family.</text>
</comment>
<dbReference type="PANTHER" id="PTHR14190">
    <property type="entry name" value="SUPPRESSOR OF ACTIN MUTATIONS 2/VACUOLAR PROTEIN SORTING 52"/>
    <property type="match status" value="1"/>
</dbReference>
<dbReference type="Pfam" id="PF04129">
    <property type="entry name" value="Vps52_CC"/>
    <property type="match status" value="1"/>
</dbReference>
<dbReference type="PANTHER" id="PTHR14190:SF7">
    <property type="entry name" value="VACUOLAR PROTEIN SORTING-ASSOCIATED PROTEIN 52 HOMOLOG"/>
    <property type="match status" value="1"/>
</dbReference>
<dbReference type="InterPro" id="IPR007258">
    <property type="entry name" value="Vps52"/>
</dbReference>
<accession>A0ABQ8UE80</accession>
<feature type="domain" description="Vps52 coiled-coil" evidence="6">
    <location>
        <begin position="64"/>
        <end position="262"/>
    </location>
</feature>
<name>A0ABQ8UE80_9EUKA</name>
<comment type="caution">
    <text evidence="8">The sequence shown here is derived from an EMBL/GenBank/DDBJ whole genome shotgun (WGS) entry which is preliminary data.</text>
</comment>